<feature type="domain" description="Protein kinase" evidence="10">
    <location>
        <begin position="91"/>
        <end position="353"/>
    </location>
</feature>
<dbReference type="InterPro" id="IPR024977">
    <property type="entry name" value="Apc4-like_WD40_dom"/>
</dbReference>
<dbReference type="PROSITE" id="PS50011">
    <property type="entry name" value="PROTEIN_KINASE_DOM"/>
    <property type="match status" value="1"/>
</dbReference>
<dbReference type="EC" id="2.7.11.1" evidence="1"/>
<dbReference type="PANTHER" id="PTHR19848">
    <property type="entry name" value="WD40 REPEAT PROTEIN"/>
    <property type="match status" value="1"/>
</dbReference>
<dbReference type="GO" id="GO:0005524">
    <property type="term" value="F:ATP binding"/>
    <property type="evidence" value="ECO:0007669"/>
    <property type="project" value="UniProtKB-KW"/>
</dbReference>
<dbReference type="STRING" id="886293.Sinac_6489"/>
<organism evidence="11 12">
    <name type="scientific">Singulisphaera acidiphila (strain ATCC BAA-1392 / DSM 18658 / VKM B-2454 / MOB10)</name>
    <dbReference type="NCBI Taxonomy" id="886293"/>
    <lineage>
        <taxon>Bacteria</taxon>
        <taxon>Pseudomonadati</taxon>
        <taxon>Planctomycetota</taxon>
        <taxon>Planctomycetia</taxon>
        <taxon>Isosphaerales</taxon>
        <taxon>Isosphaeraceae</taxon>
        <taxon>Singulisphaera</taxon>
    </lineage>
</organism>
<dbReference type="KEGG" id="saci:Sinac_6489"/>
<dbReference type="InterPro" id="IPR008271">
    <property type="entry name" value="Ser/Thr_kinase_AS"/>
</dbReference>
<dbReference type="InterPro" id="IPR011009">
    <property type="entry name" value="Kinase-like_dom_sf"/>
</dbReference>
<dbReference type="InterPro" id="IPR015943">
    <property type="entry name" value="WD40/YVTN_repeat-like_dom_sf"/>
</dbReference>
<dbReference type="eggNOG" id="COG2319">
    <property type="taxonomic scope" value="Bacteria"/>
</dbReference>
<dbReference type="Proteomes" id="UP000010798">
    <property type="component" value="Chromosome"/>
</dbReference>
<evidence type="ECO:0000256" key="5">
    <source>
        <dbReference type="ARBA" id="ARBA00022737"/>
    </source>
</evidence>
<feature type="repeat" description="WD" evidence="9">
    <location>
        <begin position="795"/>
        <end position="829"/>
    </location>
</feature>
<evidence type="ECO:0000256" key="8">
    <source>
        <dbReference type="ARBA" id="ARBA00022840"/>
    </source>
</evidence>
<dbReference type="HOGENOM" id="CLU_005857_0_0_0"/>
<dbReference type="InterPro" id="IPR020472">
    <property type="entry name" value="WD40_PAC1"/>
</dbReference>
<keyword evidence="12" id="KW-1185">Reference proteome</keyword>
<dbReference type="eggNOG" id="COG0515">
    <property type="taxonomic scope" value="Bacteria"/>
</dbReference>
<proteinExistence type="predicted"/>
<feature type="repeat" description="WD" evidence="9">
    <location>
        <begin position="536"/>
        <end position="577"/>
    </location>
</feature>
<dbReference type="InterPro" id="IPR019775">
    <property type="entry name" value="WD40_repeat_CS"/>
</dbReference>
<dbReference type="SMART" id="SM00220">
    <property type="entry name" value="S_TKc"/>
    <property type="match status" value="1"/>
</dbReference>
<accession>L0DP20</accession>
<keyword evidence="5" id="KW-0677">Repeat</keyword>
<dbReference type="InterPro" id="IPR036322">
    <property type="entry name" value="WD40_repeat_dom_sf"/>
</dbReference>
<dbReference type="SUPFAM" id="SSF56112">
    <property type="entry name" value="Protein kinase-like (PK-like)"/>
    <property type="match status" value="1"/>
</dbReference>
<feature type="repeat" description="WD" evidence="9">
    <location>
        <begin position="746"/>
        <end position="778"/>
    </location>
</feature>
<dbReference type="Gene3D" id="3.30.200.20">
    <property type="entry name" value="Phosphorylase Kinase, domain 1"/>
    <property type="match status" value="1"/>
</dbReference>
<dbReference type="InterPro" id="IPR000719">
    <property type="entry name" value="Prot_kinase_dom"/>
</dbReference>
<evidence type="ECO:0000256" key="1">
    <source>
        <dbReference type="ARBA" id="ARBA00012513"/>
    </source>
</evidence>
<feature type="repeat" description="WD" evidence="9">
    <location>
        <begin position="704"/>
        <end position="745"/>
    </location>
</feature>
<evidence type="ECO:0000259" key="10">
    <source>
        <dbReference type="PROSITE" id="PS50011"/>
    </source>
</evidence>
<dbReference type="Gene3D" id="2.130.10.10">
    <property type="entry name" value="YVTN repeat-like/Quinoprotein amine dehydrogenase"/>
    <property type="match status" value="5"/>
</dbReference>
<dbReference type="PRINTS" id="PR00320">
    <property type="entry name" value="GPROTEINBRPT"/>
</dbReference>
<name>L0DP20_SINAD</name>
<dbReference type="PROSITE" id="PS50082">
    <property type="entry name" value="WD_REPEATS_2"/>
    <property type="match status" value="12"/>
</dbReference>
<sequence length="1087" mass="117630">MSDFAVAVPPPEQPTLEFVLAEYLRRIDRGEAVDRVLLAAEHPEIAEELKAFFDASDEVERFADVALGRLPDDQEANAWLSTAEGTWFGDYELLREIGRGGMGVIYLARQAGLNRLVGVKLLREGRMAGAIDVSRFRAEAEAAARLKHPNIVAIHEVGCHNGQHFFSMEYVEGLTLAEVVREGPLSADRAAGYLRTVAEAIEHAHREGILHRDLKPSNVLVDAEDRPRITDFGLARRTDGFGGLTLSGAIVGTPSYMSPEQAEGDRTAVGPASDVYSLGAMLYELITGRPPLQAESPLETLLLVRRAEPVRPRLLNPKIPADLETIALTCLEKNPSQRYASARALADELGRFLRREPIHARPIGRARRGVRWCRRNPVLAGLIAASITLAALASSFAFQTYRALGRTTIAVADLREANRQENDQRRLVLRERDAAQGHLYIARIQMARQAYQSADIPGMEGYLTAAKPARGESDRRGWEWYFLRGLARQERITLTGQAGLVRALAWSGDGGKLATGGEDRVLRLWDAATGRLVQRLEGHAEAILALSWSRDGARIASAGRDDTVRVWDAATGRLLRRLPVPTGGVRALAWDRDGRRLGAAAGTEILIFDPLAARVLATLRGHTEFVSSLAWSPDESRIVSGGDDRSVRVWDAVTAKPIHRFNGHTGWVNAVAWAPEGDQIASVGQDGTLRLWDAAIGSPLATRTGADGGAALALSWSPDGRSFLTAGEDRDLTVWNASDVHRIRTLRGHRATVRSAAWSPDGSQLASADDEGTVKLWSATMPADGTQTLAGSVPVKSVAWNPDGLRLAALDLDGTIRIWNPSSGRSLQTLETPDGRGKAPTWDRSGQRLAVAQDDRILVWNLQVGSEATAPLVLGGHDGPVWCVAWDPTGRLLASAGGDNAILIREGGSGRVVRTIRAPGGQVRLLCWSPDGRILATAGTADEIHLWNATTGRLVRTLAALRAGLNDLAFRPNKGDVLAAACGDGLIRLWNVDSGAERPSLVGHHGAAWSVAWSSDGQRLASAGHDATVRLWDQANGQEALVLRSHQGAVWSVAWSVDGRKIASAGVDQTVRVWDASPGYETDRSRR</sequence>
<dbReference type="PANTHER" id="PTHR19848:SF8">
    <property type="entry name" value="F-BOX AND WD REPEAT DOMAIN CONTAINING 7"/>
    <property type="match status" value="1"/>
</dbReference>
<dbReference type="Gene3D" id="1.10.510.10">
    <property type="entry name" value="Transferase(Phosphotransferase) domain 1"/>
    <property type="match status" value="1"/>
</dbReference>
<feature type="repeat" description="WD" evidence="9">
    <location>
        <begin position="494"/>
        <end position="535"/>
    </location>
</feature>
<dbReference type="Pfam" id="PF12894">
    <property type="entry name" value="ANAPC4_WD40"/>
    <property type="match status" value="1"/>
</dbReference>
<protein>
    <recommendedName>
        <fullName evidence="1">non-specific serine/threonine protein kinase</fullName>
        <ecNumber evidence="1">2.7.11.1</ecNumber>
    </recommendedName>
</protein>
<keyword evidence="3 9" id="KW-0853">WD repeat</keyword>
<keyword evidence="6" id="KW-0547">Nucleotide-binding</keyword>
<keyword evidence="8" id="KW-0067">ATP-binding</keyword>
<evidence type="ECO:0000313" key="12">
    <source>
        <dbReference type="Proteomes" id="UP000010798"/>
    </source>
</evidence>
<dbReference type="FunFam" id="1.10.510.10:FF:000021">
    <property type="entry name" value="Serine/threonine protein kinase"/>
    <property type="match status" value="1"/>
</dbReference>
<evidence type="ECO:0000256" key="4">
    <source>
        <dbReference type="ARBA" id="ARBA00022679"/>
    </source>
</evidence>
<dbReference type="Pfam" id="PF00400">
    <property type="entry name" value="WD40"/>
    <property type="match status" value="10"/>
</dbReference>
<dbReference type="CDD" id="cd00200">
    <property type="entry name" value="WD40"/>
    <property type="match status" value="2"/>
</dbReference>
<dbReference type="AlphaFoldDB" id="L0DP20"/>
<dbReference type="RefSeq" id="WP_015249648.1">
    <property type="nucleotide sequence ID" value="NC_019892.1"/>
</dbReference>
<keyword evidence="7" id="KW-0418">Kinase</keyword>
<reference evidence="11 12" key="1">
    <citation type="submission" date="2012-02" db="EMBL/GenBank/DDBJ databases">
        <title>Complete sequence of chromosome of Singulisphaera acidiphila DSM 18658.</title>
        <authorList>
            <consortium name="US DOE Joint Genome Institute (JGI-PGF)"/>
            <person name="Lucas S."/>
            <person name="Copeland A."/>
            <person name="Lapidus A."/>
            <person name="Glavina del Rio T."/>
            <person name="Dalin E."/>
            <person name="Tice H."/>
            <person name="Bruce D."/>
            <person name="Goodwin L."/>
            <person name="Pitluck S."/>
            <person name="Peters L."/>
            <person name="Ovchinnikova G."/>
            <person name="Chertkov O."/>
            <person name="Kyrpides N."/>
            <person name="Mavromatis K."/>
            <person name="Ivanova N."/>
            <person name="Brettin T."/>
            <person name="Detter J.C."/>
            <person name="Han C."/>
            <person name="Larimer F."/>
            <person name="Land M."/>
            <person name="Hauser L."/>
            <person name="Markowitz V."/>
            <person name="Cheng J.-F."/>
            <person name="Hugenholtz P."/>
            <person name="Woyke T."/>
            <person name="Wu D."/>
            <person name="Tindall B."/>
            <person name="Pomrenke H."/>
            <person name="Brambilla E."/>
            <person name="Klenk H.-P."/>
            <person name="Eisen J.A."/>
        </authorList>
    </citation>
    <scope>NUCLEOTIDE SEQUENCE [LARGE SCALE GENOMIC DNA]</scope>
    <source>
        <strain evidence="12">ATCC BAA-1392 / DSM 18658 / VKM B-2454 / MOB10</strain>
    </source>
</reference>
<evidence type="ECO:0000256" key="6">
    <source>
        <dbReference type="ARBA" id="ARBA00022741"/>
    </source>
</evidence>
<feature type="repeat" description="WD" evidence="9">
    <location>
        <begin position="958"/>
        <end position="1000"/>
    </location>
</feature>
<evidence type="ECO:0000256" key="3">
    <source>
        <dbReference type="ARBA" id="ARBA00022574"/>
    </source>
</evidence>
<feature type="repeat" description="WD" evidence="9">
    <location>
        <begin position="661"/>
        <end position="702"/>
    </location>
</feature>
<dbReference type="GO" id="GO:0004674">
    <property type="term" value="F:protein serine/threonine kinase activity"/>
    <property type="evidence" value="ECO:0007669"/>
    <property type="project" value="UniProtKB-KW"/>
</dbReference>
<dbReference type="OrthoDB" id="500858at2"/>
<dbReference type="CDD" id="cd14014">
    <property type="entry name" value="STKc_PknB_like"/>
    <property type="match status" value="1"/>
</dbReference>
<keyword evidence="2" id="KW-0723">Serine/threonine-protein kinase</keyword>
<feature type="repeat" description="WD" evidence="9">
    <location>
        <begin position="1043"/>
        <end position="1084"/>
    </location>
</feature>
<dbReference type="InterPro" id="IPR001680">
    <property type="entry name" value="WD40_rpt"/>
</dbReference>
<keyword evidence="4" id="KW-0808">Transferase</keyword>
<evidence type="ECO:0000256" key="9">
    <source>
        <dbReference type="PROSITE-ProRule" id="PRU00221"/>
    </source>
</evidence>
<dbReference type="SMART" id="SM00320">
    <property type="entry name" value="WD40"/>
    <property type="match status" value="14"/>
</dbReference>
<dbReference type="SUPFAM" id="SSF50978">
    <property type="entry name" value="WD40 repeat-like"/>
    <property type="match status" value="2"/>
</dbReference>
<feature type="repeat" description="WD" evidence="9">
    <location>
        <begin position="874"/>
        <end position="915"/>
    </location>
</feature>
<dbReference type="EMBL" id="CP003364">
    <property type="protein sequence ID" value="AGA30565.1"/>
    <property type="molecule type" value="Genomic_DNA"/>
</dbReference>
<feature type="repeat" description="WD" evidence="9">
    <location>
        <begin position="1001"/>
        <end position="1042"/>
    </location>
</feature>
<feature type="repeat" description="WD" evidence="9">
    <location>
        <begin position="619"/>
        <end position="660"/>
    </location>
</feature>
<dbReference type="PROSITE" id="PS00108">
    <property type="entry name" value="PROTEIN_KINASE_ST"/>
    <property type="match status" value="1"/>
</dbReference>
<evidence type="ECO:0000256" key="2">
    <source>
        <dbReference type="ARBA" id="ARBA00022527"/>
    </source>
</evidence>
<dbReference type="PROSITE" id="PS00678">
    <property type="entry name" value="WD_REPEATS_1"/>
    <property type="match status" value="3"/>
</dbReference>
<gene>
    <name evidence="11" type="ordered locus">Sinac_6489</name>
</gene>
<evidence type="ECO:0000313" key="11">
    <source>
        <dbReference type="EMBL" id="AGA30565.1"/>
    </source>
</evidence>
<dbReference type="PROSITE" id="PS50294">
    <property type="entry name" value="WD_REPEATS_REGION"/>
    <property type="match status" value="10"/>
</dbReference>
<feature type="repeat" description="WD" evidence="9">
    <location>
        <begin position="916"/>
        <end position="957"/>
    </location>
</feature>
<evidence type="ECO:0000256" key="7">
    <source>
        <dbReference type="ARBA" id="ARBA00022777"/>
    </source>
</evidence>
<dbReference type="Pfam" id="PF00069">
    <property type="entry name" value="Pkinase"/>
    <property type="match status" value="1"/>
</dbReference>